<feature type="compositionally biased region" description="Polar residues" evidence="1">
    <location>
        <begin position="38"/>
        <end position="48"/>
    </location>
</feature>
<proteinExistence type="predicted"/>
<comment type="caution">
    <text evidence="2">The sequence shown here is derived from an EMBL/GenBank/DDBJ whole genome shotgun (WGS) entry which is preliminary data.</text>
</comment>
<dbReference type="AlphaFoldDB" id="A0A8S1HRT9"/>
<reference evidence="2" key="1">
    <citation type="submission" date="2020-10" db="EMBL/GenBank/DDBJ databases">
        <authorList>
            <person name="Kikuchi T."/>
        </authorList>
    </citation>
    <scope>NUCLEOTIDE SEQUENCE</scope>
    <source>
        <strain evidence="2">NKZ352</strain>
    </source>
</reference>
<accession>A0A8S1HRT9</accession>
<organism evidence="2 3">
    <name type="scientific">Caenorhabditis auriculariae</name>
    <dbReference type="NCBI Taxonomy" id="2777116"/>
    <lineage>
        <taxon>Eukaryota</taxon>
        <taxon>Metazoa</taxon>
        <taxon>Ecdysozoa</taxon>
        <taxon>Nematoda</taxon>
        <taxon>Chromadorea</taxon>
        <taxon>Rhabditida</taxon>
        <taxon>Rhabditina</taxon>
        <taxon>Rhabditomorpha</taxon>
        <taxon>Rhabditoidea</taxon>
        <taxon>Rhabditidae</taxon>
        <taxon>Peloderinae</taxon>
        <taxon>Caenorhabditis</taxon>
    </lineage>
</organism>
<keyword evidence="3" id="KW-1185">Reference proteome</keyword>
<sequence length="93" mass="10191">MNHEPPHIPGNTAINLKTGETLPINTNTFSDAPKTAMPNASNYPTSTGITTYDVSKHRLDEEYPSEHHDTVLHNAKEKSEGPSEGHKGCWKAP</sequence>
<name>A0A8S1HRT9_9PELO</name>
<dbReference type="Proteomes" id="UP000835052">
    <property type="component" value="Unassembled WGS sequence"/>
</dbReference>
<feature type="compositionally biased region" description="Basic and acidic residues" evidence="1">
    <location>
        <begin position="63"/>
        <end position="87"/>
    </location>
</feature>
<dbReference type="EMBL" id="CAJGYM010000128">
    <property type="protein sequence ID" value="CAD6198522.1"/>
    <property type="molecule type" value="Genomic_DNA"/>
</dbReference>
<feature type="region of interest" description="Disordered" evidence="1">
    <location>
        <begin position="63"/>
        <end position="93"/>
    </location>
</feature>
<evidence type="ECO:0000313" key="2">
    <source>
        <dbReference type="EMBL" id="CAD6198522.1"/>
    </source>
</evidence>
<protein>
    <submittedName>
        <fullName evidence="2">Uncharacterized protein</fullName>
    </submittedName>
</protein>
<evidence type="ECO:0000256" key="1">
    <source>
        <dbReference type="SAM" id="MobiDB-lite"/>
    </source>
</evidence>
<feature type="region of interest" description="Disordered" evidence="1">
    <location>
        <begin position="1"/>
        <end position="48"/>
    </location>
</feature>
<gene>
    <name evidence="2" type="ORF">CAUJ_LOCUS14428</name>
</gene>
<evidence type="ECO:0000313" key="3">
    <source>
        <dbReference type="Proteomes" id="UP000835052"/>
    </source>
</evidence>